<dbReference type="Gene3D" id="1.20.5.490">
    <property type="entry name" value="Single helix bin"/>
    <property type="match status" value="1"/>
</dbReference>
<keyword evidence="5" id="KW-1185">Reference proteome</keyword>
<sequence>MKIKHLSQQANRGPGPTEDSVRLTENHTRMVDARALLGPGHGEDVYWLLIGCWAEMRKRRREFSLQKKKESCDREKKKKKWPGGDVTGAAGARAAVRVNMSGGKKRSGFQITSVTSDFNNQTPAGQSAPSVFLSVVQSAACPQGSSSQPSTPSLKRKFISQDASGHGMGTSRFRVVRLAGGAGGAGWGESYRRGRWTCMDLMERQQGAGFRRVMDSMRHAHSLESLEMIGRDKDRGGVYSHDREGGGLVLHSGPPSPTHQQPISIRLLDHNEPMGVKGLDSTPPPPSPRPRNVPPPLRLDVDAAGRSVLRLSHSQPSSPPAGPSLTPIQTPGAFSLDQTIFHLPGDASSSNSLVAIDNKIEQAMDLVKSHLMLAVREEVELLREQIRDLQEKNQQLECENQILRALTHSHPPARGHAHNT</sequence>
<dbReference type="PROSITE" id="PS01289">
    <property type="entry name" value="TSC22"/>
    <property type="match status" value="1"/>
</dbReference>
<feature type="compositionally biased region" description="Pro residues" evidence="3">
    <location>
        <begin position="282"/>
        <end position="297"/>
    </location>
</feature>
<dbReference type="AlphaFoldDB" id="A0AAV1QKK4"/>
<dbReference type="SUPFAM" id="SSF58026">
    <property type="entry name" value="Delta-sleep-inducing peptide immunoreactive peptide"/>
    <property type="match status" value="1"/>
</dbReference>
<gene>
    <name evidence="4" type="ORF">FSCOSCO3_A000984</name>
</gene>
<dbReference type="InterPro" id="IPR053049">
    <property type="entry name" value="TSC22_domain_protein_2"/>
</dbReference>
<dbReference type="InterPro" id="IPR000580">
    <property type="entry name" value="TSC22/Bun"/>
</dbReference>
<dbReference type="PANTHER" id="PTHR46894:SF2">
    <property type="entry name" value="TSC22 DOMAIN FAMILY MEMBER 4"/>
    <property type="match status" value="1"/>
</dbReference>
<keyword evidence="2" id="KW-0175">Coiled coil</keyword>
<dbReference type="GO" id="GO:0006357">
    <property type="term" value="P:regulation of transcription by RNA polymerase II"/>
    <property type="evidence" value="ECO:0007669"/>
    <property type="project" value="InterPro"/>
</dbReference>
<dbReference type="Proteomes" id="UP001314229">
    <property type="component" value="Unassembled WGS sequence"/>
</dbReference>
<evidence type="ECO:0000256" key="2">
    <source>
        <dbReference type="SAM" id="Coils"/>
    </source>
</evidence>
<dbReference type="InterPro" id="IPR047862">
    <property type="entry name" value="TSC22/BUN_CS"/>
</dbReference>
<feature type="region of interest" description="Disordered" evidence="3">
    <location>
        <begin position="1"/>
        <end position="23"/>
    </location>
</feature>
<comment type="similarity">
    <text evidence="1">Belongs to the TSC-22/Dip/Bun family.</text>
</comment>
<proteinExistence type="inferred from homology"/>
<reference evidence="4 5" key="1">
    <citation type="submission" date="2024-01" db="EMBL/GenBank/DDBJ databases">
        <authorList>
            <person name="Alioto T."/>
            <person name="Alioto T."/>
            <person name="Gomez Garrido J."/>
        </authorList>
    </citation>
    <scope>NUCLEOTIDE SEQUENCE [LARGE SCALE GENOMIC DNA]</scope>
</reference>
<feature type="compositionally biased region" description="Polar residues" evidence="3">
    <location>
        <begin position="1"/>
        <end position="11"/>
    </location>
</feature>
<feature type="region of interest" description="Disordered" evidence="3">
    <location>
        <begin position="273"/>
        <end position="331"/>
    </location>
</feature>
<protein>
    <submittedName>
        <fullName evidence="4">TSC22 domain family protein 4 isoform X2</fullName>
    </submittedName>
</protein>
<organism evidence="4 5">
    <name type="scientific">Scomber scombrus</name>
    <name type="common">Atlantic mackerel</name>
    <name type="synonym">Scomber vernalis</name>
    <dbReference type="NCBI Taxonomy" id="13677"/>
    <lineage>
        <taxon>Eukaryota</taxon>
        <taxon>Metazoa</taxon>
        <taxon>Chordata</taxon>
        <taxon>Craniata</taxon>
        <taxon>Vertebrata</taxon>
        <taxon>Euteleostomi</taxon>
        <taxon>Actinopterygii</taxon>
        <taxon>Neopterygii</taxon>
        <taxon>Teleostei</taxon>
        <taxon>Neoteleostei</taxon>
        <taxon>Acanthomorphata</taxon>
        <taxon>Pelagiaria</taxon>
        <taxon>Scombriformes</taxon>
        <taxon>Scombridae</taxon>
        <taxon>Scomber</taxon>
    </lineage>
</organism>
<comment type="caution">
    <text evidence="4">The sequence shown here is derived from an EMBL/GenBank/DDBJ whole genome shotgun (WGS) entry which is preliminary data.</text>
</comment>
<evidence type="ECO:0000313" key="5">
    <source>
        <dbReference type="Proteomes" id="UP001314229"/>
    </source>
</evidence>
<feature type="coiled-coil region" evidence="2">
    <location>
        <begin position="372"/>
        <end position="406"/>
    </location>
</feature>
<evidence type="ECO:0000256" key="3">
    <source>
        <dbReference type="SAM" id="MobiDB-lite"/>
    </source>
</evidence>
<dbReference type="EMBL" id="CAWUFR010001410">
    <property type="protein sequence ID" value="CAK6983660.1"/>
    <property type="molecule type" value="Genomic_DNA"/>
</dbReference>
<evidence type="ECO:0000256" key="1">
    <source>
        <dbReference type="ARBA" id="ARBA00007908"/>
    </source>
</evidence>
<dbReference type="PANTHER" id="PTHR46894">
    <property type="entry name" value="TSC22 DOMAIN FAMILY PROTEIN 2"/>
    <property type="match status" value="1"/>
</dbReference>
<name>A0AAV1QKK4_SCOSC</name>
<evidence type="ECO:0000313" key="4">
    <source>
        <dbReference type="EMBL" id="CAK6983660.1"/>
    </source>
</evidence>
<accession>A0AAV1QKK4</accession>
<dbReference type="Pfam" id="PF01166">
    <property type="entry name" value="TSC22"/>
    <property type="match status" value="1"/>
</dbReference>